<protein>
    <submittedName>
        <fullName evidence="2">Uncharacterized protein</fullName>
    </submittedName>
</protein>
<accession>A0A813DL44</accession>
<sequence>PSQARGACACQAPERSGRQPGLRAGRSLPGGSELDVVILRVLAGVRQCILRASARSEEAVFLRGTPMFFVVGGQAWSWPGQRRQEVPGW</sequence>
<dbReference type="Proteomes" id="UP000654075">
    <property type="component" value="Unassembled WGS sequence"/>
</dbReference>
<feature type="non-terminal residue" evidence="2">
    <location>
        <position position="89"/>
    </location>
</feature>
<dbReference type="EMBL" id="CAJNNV010003895">
    <property type="protein sequence ID" value="CAE8589816.1"/>
    <property type="molecule type" value="Genomic_DNA"/>
</dbReference>
<feature type="region of interest" description="Disordered" evidence="1">
    <location>
        <begin position="1"/>
        <end position="30"/>
    </location>
</feature>
<reference evidence="2" key="1">
    <citation type="submission" date="2021-02" db="EMBL/GenBank/DDBJ databases">
        <authorList>
            <person name="Dougan E. K."/>
            <person name="Rhodes N."/>
            <person name="Thang M."/>
            <person name="Chan C."/>
        </authorList>
    </citation>
    <scope>NUCLEOTIDE SEQUENCE</scope>
</reference>
<organism evidence="2 3">
    <name type="scientific">Polarella glacialis</name>
    <name type="common">Dinoflagellate</name>
    <dbReference type="NCBI Taxonomy" id="89957"/>
    <lineage>
        <taxon>Eukaryota</taxon>
        <taxon>Sar</taxon>
        <taxon>Alveolata</taxon>
        <taxon>Dinophyceae</taxon>
        <taxon>Suessiales</taxon>
        <taxon>Suessiaceae</taxon>
        <taxon>Polarella</taxon>
    </lineage>
</organism>
<gene>
    <name evidence="2" type="ORF">PGLA1383_LOCUS8546</name>
</gene>
<evidence type="ECO:0000313" key="3">
    <source>
        <dbReference type="Proteomes" id="UP000654075"/>
    </source>
</evidence>
<name>A0A813DL44_POLGL</name>
<comment type="caution">
    <text evidence="2">The sequence shown here is derived from an EMBL/GenBank/DDBJ whole genome shotgun (WGS) entry which is preliminary data.</text>
</comment>
<dbReference type="AlphaFoldDB" id="A0A813DL44"/>
<proteinExistence type="predicted"/>
<keyword evidence="3" id="KW-1185">Reference proteome</keyword>
<evidence type="ECO:0000256" key="1">
    <source>
        <dbReference type="SAM" id="MobiDB-lite"/>
    </source>
</evidence>
<evidence type="ECO:0000313" key="2">
    <source>
        <dbReference type="EMBL" id="CAE8589816.1"/>
    </source>
</evidence>